<keyword evidence="1" id="KW-0472">Membrane</keyword>
<accession>K9B5I1</accession>
<dbReference type="InterPro" id="IPR008523">
    <property type="entry name" value="DUF805"/>
</dbReference>
<proteinExistence type="predicted"/>
<organism evidence="2 3">
    <name type="scientific">Staphylococcus massiliensis S46</name>
    <dbReference type="NCBI Taxonomy" id="1229783"/>
    <lineage>
        <taxon>Bacteria</taxon>
        <taxon>Bacillati</taxon>
        <taxon>Bacillota</taxon>
        <taxon>Bacilli</taxon>
        <taxon>Bacillales</taxon>
        <taxon>Staphylococcaceae</taxon>
        <taxon>Staphylococcus</taxon>
    </lineage>
</organism>
<dbReference type="PANTHER" id="PTHR34980:SF2">
    <property type="entry name" value="INNER MEMBRANE PROTEIN YHAH-RELATED"/>
    <property type="match status" value="1"/>
</dbReference>
<dbReference type="PATRIC" id="fig|1229783.3.peg.897"/>
<keyword evidence="1" id="KW-1133">Transmembrane helix</keyword>
<name>K9B5I1_9STAP</name>
<dbReference type="Pfam" id="PF05656">
    <property type="entry name" value="DUF805"/>
    <property type="match status" value="1"/>
</dbReference>
<keyword evidence="3" id="KW-1185">Reference proteome</keyword>
<evidence type="ECO:0000256" key="1">
    <source>
        <dbReference type="SAM" id="Phobius"/>
    </source>
</evidence>
<dbReference type="PANTHER" id="PTHR34980">
    <property type="entry name" value="INNER MEMBRANE PROTEIN-RELATED-RELATED"/>
    <property type="match status" value="1"/>
</dbReference>
<dbReference type="STRING" id="1229783.C273_04450"/>
<feature type="transmembrane region" description="Helical" evidence="1">
    <location>
        <begin position="111"/>
        <end position="133"/>
    </location>
</feature>
<keyword evidence="1" id="KW-0812">Transmembrane</keyword>
<dbReference type="Proteomes" id="UP000009885">
    <property type="component" value="Unassembled WGS sequence"/>
</dbReference>
<feature type="transmembrane region" description="Helical" evidence="1">
    <location>
        <begin position="62"/>
        <end position="82"/>
    </location>
</feature>
<feature type="transmembrane region" description="Helical" evidence="1">
    <location>
        <begin position="30"/>
        <end position="50"/>
    </location>
</feature>
<dbReference type="OrthoDB" id="9812349at2"/>
<evidence type="ECO:0000313" key="3">
    <source>
        <dbReference type="Proteomes" id="UP000009885"/>
    </source>
</evidence>
<dbReference type="RefSeq" id="WP_009382916.1">
    <property type="nucleotide sequence ID" value="NZ_AMSQ01000005.1"/>
</dbReference>
<gene>
    <name evidence="2" type="ORF">C273_04450</name>
</gene>
<evidence type="ECO:0008006" key="4">
    <source>
        <dbReference type="Google" id="ProtNLM"/>
    </source>
</evidence>
<dbReference type="GO" id="GO:0005886">
    <property type="term" value="C:plasma membrane"/>
    <property type="evidence" value="ECO:0007669"/>
    <property type="project" value="TreeGrafter"/>
</dbReference>
<dbReference type="EMBL" id="AMSQ01000005">
    <property type="protein sequence ID" value="EKU49025.1"/>
    <property type="molecule type" value="Genomic_DNA"/>
</dbReference>
<sequence length="152" mass="17106">MVIWAILFTIALTGISILVSEMSFNSMNDRILEFIISLIFIFLTIPAFTLSVRRFHDVGWSMTIPIMILIISLIARFFGFFIELSSGLGFTQIEKAVTALSTPNFDYLSGAFGLILSNLYWLLTIAIFIVAIYKSQKGPNKYGPNPKEDFGF</sequence>
<comment type="caution">
    <text evidence="2">The sequence shown here is derived from an EMBL/GenBank/DDBJ whole genome shotgun (WGS) entry which is preliminary data.</text>
</comment>
<evidence type="ECO:0000313" key="2">
    <source>
        <dbReference type="EMBL" id="EKU49025.1"/>
    </source>
</evidence>
<reference evidence="2 3" key="1">
    <citation type="journal article" date="2013" name="Genome Announc.">
        <title>Genome Sequence of Staphylococcus massiliensis Strain S46, Isolated from the Surface of Healthy Human Skin.</title>
        <authorList>
            <person name="Srivastav R."/>
            <person name="Singh A."/>
            <person name="Jangir P.K."/>
            <person name="Kumari C."/>
            <person name="Muduli S."/>
            <person name="Sharma R."/>
        </authorList>
    </citation>
    <scope>NUCLEOTIDE SEQUENCE [LARGE SCALE GENOMIC DNA]</scope>
    <source>
        <strain evidence="2 3">S46</strain>
    </source>
</reference>
<dbReference type="AlphaFoldDB" id="K9B5I1"/>
<protein>
    <recommendedName>
        <fullName evidence="4">DUF805 domain-containing protein</fullName>
    </recommendedName>
</protein>